<evidence type="ECO:0000256" key="7">
    <source>
        <dbReference type="ARBA" id="ARBA00023180"/>
    </source>
</evidence>
<dbReference type="FunFam" id="1.10.238.10:FF:000090">
    <property type="entry name" value="calumenin isoform X2"/>
    <property type="match status" value="1"/>
</dbReference>
<dbReference type="Gene3D" id="1.10.238.10">
    <property type="entry name" value="EF-hand"/>
    <property type="match status" value="2"/>
</dbReference>
<protein>
    <recommendedName>
        <fullName evidence="11">Reticulocalbin-3</fullName>
    </recommendedName>
</protein>
<dbReference type="PANTHER" id="PTHR10827:SF52">
    <property type="entry name" value="IP16409P"/>
    <property type="match status" value="1"/>
</dbReference>
<keyword evidence="7" id="KW-0325">Glycoprotein</keyword>
<dbReference type="EMBL" id="CAKKLH010000075">
    <property type="protein sequence ID" value="CAH0102176.1"/>
    <property type="molecule type" value="Genomic_DNA"/>
</dbReference>
<keyword evidence="5" id="KW-0256">Endoplasmic reticulum</keyword>
<keyword evidence="6" id="KW-0106">Calcium</keyword>
<feature type="domain" description="EF-hand" evidence="13">
    <location>
        <begin position="193"/>
        <end position="228"/>
    </location>
</feature>
<dbReference type="CDD" id="cd16226">
    <property type="entry name" value="EFh_CREC_Calumenin_like"/>
    <property type="match status" value="1"/>
</dbReference>
<dbReference type="SUPFAM" id="SSF47473">
    <property type="entry name" value="EF-hand"/>
    <property type="match status" value="2"/>
</dbReference>
<feature type="signal peptide" evidence="12">
    <location>
        <begin position="1"/>
        <end position="17"/>
    </location>
</feature>
<feature type="domain" description="EF-hand" evidence="13">
    <location>
        <begin position="270"/>
        <end position="305"/>
    </location>
</feature>
<dbReference type="PANTHER" id="PTHR10827">
    <property type="entry name" value="RETICULOCALBIN"/>
    <property type="match status" value="1"/>
</dbReference>
<dbReference type="InterPro" id="IPR002048">
    <property type="entry name" value="EF_hand_dom"/>
</dbReference>
<dbReference type="FunFam" id="1.10.238.10:FF:000104">
    <property type="entry name" value="calumenin isoform X1"/>
    <property type="match status" value="1"/>
</dbReference>
<comment type="function">
    <text evidence="9">Probable molecular chaperone assisting protein biosynthesis and transport in the endoplasmic reticulum. Required for the proper biosynthesis and transport of pulmonary surfactant-associated protein A/SP-A, pulmonary surfactant-associated protein D/SP-D and the lipid transporter ABCA3. By regulating both the proper expression and the degradation through the endoplasmic reticulum-associated protein degradation pathway of these proteins plays a crucial role in pulmonary surfactant homeostasis. Has an anti-fibrotic activity by negatively regulating the secretion of type I and type III collagens. This calcium-binding protein also transiently associates with immature PCSK6 and regulates its secretion.</text>
</comment>
<organism evidence="14 15">
    <name type="scientific">Daphnia galeata</name>
    <dbReference type="NCBI Taxonomy" id="27404"/>
    <lineage>
        <taxon>Eukaryota</taxon>
        <taxon>Metazoa</taxon>
        <taxon>Ecdysozoa</taxon>
        <taxon>Arthropoda</taxon>
        <taxon>Crustacea</taxon>
        <taxon>Branchiopoda</taxon>
        <taxon>Diplostraca</taxon>
        <taxon>Cladocera</taxon>
        <taxon>Anomopoda</taxon>
        <taxon>Daphniidae</taxon>
        <taxon>Daphnia</taxon>
    </lineage>
</organism>
<comment type="subcellular location">
    <subcellularLocation>
        <location evidence="1">Endoplasmic reticulum lumen</location>
    </subcellularLocation>
</comment>
<evidence type="ECO:0000259" key="13">
    <source>
        <dbReference type="PROSITE" id="PS50222"/>
    </source>
</evidence>
<gene>
    <name evidence="14" type="ORF">DGAL_LOCUS4566</name>
</gene>
<evidence type="ECO:0000256" key="6">
    <source>
        <dbReference type="ARBA" id="ARBA00022837"/>
    </source>
</evidence>
<reference evidence="14" key="1">
    <citation type="submission" date="2021-11" db="EMBL/GenBank/DDBJ databases">
        <authorList>
            <person name="Schell T."/>
        </authorList>
    </citation>
    <scope>NUCLEOTIDE SEQUENCE</scope>
    <source>
        <strain evidence="14">M5</strain>
    </source>
</reference>
<keyword evidence="4" id="KW-0677">Repeat</keyword>
<evidence type="ECO:0000256" key="12">
    <source>
        <dbReference type="SAM" id="SignalP"/>
    </source>
</evidence>
<feature type="domain" description="EF-hand" evidence="13">
    <location>
        <begin position="67"/>
        <end position="102"/>
    </location>
</feature>
<evidence type="ECO:0000256" key="1">
    <source>
        <dbReference type="ARBA" id="ARBA00004319"/>
    </source>
</evidence>
<evidence type="ECO:0000256" key="4">
    <source>
        <dbReference type="ARBA" id="ARBA00022737"/>
    </source>
</evidence>
<evidence type="ECO:0000256" key="5">
    <source>
        <dbReference type="ARBA" id="ARBA00022824"/>
    </source>
</evidence>
<evidence type="ECO:0000256" key="11">
    <source>
        <dbReference type="ARBA" id="ARBA00072696"/>
    </source>
</evidence>
<dbReference type="GO" id="GO:0005509">
    <property type="term" value="F:calcium ion binding"/>
    <property type="evidence" value="ECO:0007669"/>
    <property type="project" value="InterPro"/>
</dbReference>
<dbReference type="Pfam" id="PF13202">
    <property type="entry name" value="EF-hand_5"/>
    <property type="match status" value="1"/>
</dbReference>
<evidence type="ECO:0000256" key="2">
    <source>
        <dbReference type="ARBA" id="ARBA00022723"/>
    </source>
</evidence>
<dbReference type="Proteomes" id="UP000789390">
    <property type="component" value="Unassembled WGS sequence"/>
</dbReference>
<evidence type="ECO:0000256" key="3">
    <source>
        <dbReference type="ARBA" id="ARBA00022729"/>
    </source>
</evidence>
<comment type="caution">
    <text evidence="14">The sequence shown here is derived from an EMBL/GenBank/DDBJ whole genome shotgun (WGS) entry which is preliminary data.</text>
</comment>
<dbReference type="PROSITE" id="PS00018">
    <property type="entry name" value="EF_HAND_1"/>
    <property type="match status" value="5"/>
</dbReference>
<name>A0A8J2RN17_9CRUS</name>
<evidence type="ECO:0000313" key="15">
    <source>
        <dbReference type="Proteomes" id="UP000789390"/>
    </source>
</evidence>
<dbReference type="GO" id="GO:0015031">
    <property type="term" value="P:protein transport"/>
    <property type="evidence" value="ECO:0007669"/>
    <property type="project" value="UniProtKB-ARBA"/>
</dbReference>
<evidence type="ECO:0000256" key="9">
    <source>
        <dbReference type="ARBA" id="ARBA00056975"/>
    </source>
</evidence>
<dbReference type="InterPro" id="IPR011992">
    <property type="entry name" value="EF-hand-dom_pair"/>
</dbReference>
<feature type="chain" id="PRO_5035307106" description="Reticulocalbin-3" evidence="12">
    <location>
        <begin position="18"/>
        <end position="320"/>
    </location>
</feature>
<comment type="subunit">
    <text evidence="10">Interacts with PCSK6 (immature form including the propeptide); probably involved in the maturation and the secretion of PCSK6.</text>
</comment>
<sequence length="320" mass="37774">MRFSFVIVCLTISLVTAIPKPNKTSRVKDEPLSSHKHYENEEHNADYDHEAFLGEEAKTFDQLSPEESKERLGKIVDKIDRDMDGKITKEELKSWIQYTQRRYILEDVDRQWKAHNPNNKDSITWEEYKKMVYGFMDDMEPSELENNADEGFSYKDMIRRDQRRWGIADTNGDHALDKEEFTNFLHPEDAPHMKEIVVVETMEDIDKDKNGYISLEEYIGDMYRGIKNEDEPDWVRNEREQFQNYRDKNKDGHMDTEEVKQWIIPPDFDHSEAEAKHLLQESDADGDGQLTKDEIISKYDLFVGSQATDFGEALNRHDEF</sequence>
<evidence type="ECO:0000256" key="8">
    <source>
        <dbReference type="ARBA" id="ARBA00023186"/>
    </source>
</evidence>
<dbReference type="Pfam" id="PF13833">
    <property type="entry name" value="EF-hand_8"/>
    <property type="match status" value="1"/>
</dbReference>
<keyword evidence="8" id="KW-0143">Chaperone</keyword>
<dbReference type="PROSITE" id="PS50222">
    <property type="entry name" value="EF_HAND_2"/>
    <property type="match status" value="3"/>
</dbReference>
<accession>A0A8J2RN17</accession>
<keyword evidence="15" id="KW-1185">Reference proteome</keyword>
<dbReference type="Pfam" id="PF13499">
    <property type="entry name" value="EF-hand_7"/>
    <property type="match status" value="1"/>
</dbReference>
<keyword evidence="2" id="KW-0479">Metal-binding</keyword>
<keyword evidence="3 12" id="KW-0732">Signal</keyword>
<evidence type="ECO:0000313" key="14">
    <source>
        <dbReference type="EMBL" id="CAH0102176.1"/>
    </source>
</evidence>
<dbReference type="InterPro" id="IPR018247">
    <property type="entry name" value="EF_Hand_1_Ca_BS"/>
</dbReference>
<dbReference type="SMART" id="SM00054">
    <property type="entry name" value="EFh"/>
    <property type="match status" value="4"/>
</dbReference>
<proteinExistence type="predicted"/>
<dbReference type="AlphaFoldDB" id="A0A8J2RN17"/>
<dbReference type="GO" id="GO:0005788">
    <property type="term" value="C:endoplasmic reticulum lumen"/>
    <property type="evidence" value="ECO:0007669"/>
    <property type="project" value="UniProtKB-SubCell"/>
</dbReference>
<evidence type="ECO:0000256" key="10">
    <source>
        <dbReference type="ARBA" id="ARBA00063143"/>
    </source>
</evidence>
<dbReference type="OrthoDB" id="293868at2759"/>